<dbReference type="InterPro" id="IPR051548">
    <property type="entry name" value="Grx-like_ET"/>
</dbReference>
<dbReference type="SUPFAM" id="SSF52833">
    <property type="entry name" value="Thioredoxin-like"/>
    <property type="match status" value="1"/>
</dbReference>
<feature type="domain" description="Glutaredoxin" evidence="1">
    <location>
        <begin position="14"/>
        <end position="73"/>
    </location>
</feature>
<sequence length="92" mass="10100">MTSPVNSDLYPERITMYGADWCVDCRRSKALLERRGIDYDYIDLEAVLDGADRAKAISGRTQIPVVVFPDGSHLTEPSDAELAAKLDEAIAA</sequence>
<dbReference type="EMBL" id="SDPN01000057">
    <property type="protein sequence ID" value="RXZ67227.1"/>
    <property type="molecule type" value="Genomic_DNA"/>
</dbReference>
<dbReference type="OrthoDB" id="8991911at2"/>
<dbReference type="InterPro" id="IPR036249">
    <property type="entry name" value="Thioredoxin-like_sf"/>
</dbReference>
<name>A0A4Q2KRK9_9MICO</name>
<keyword evidence="3" id="KW-1185">Reference proteome</keyword>
<dbReference type="CDD" id="cd02976">
    <property type="entry name" value="NrdH"/>
    <property type="match status" value="1"/>
</dbReference>
<proteinExistence type="predicted"/>
<evidence type="ECO:0000313" key="2">
    <source>
        <dbReference type="EMBL" id="RXZ67227.1"/>
    </source>
</evidence>
<accession>A0A4Q2KRK9</accession>
<dbReference type="PANTHER" id="PTHR34386">
    <property type="entry name" value="GLUTAREDOXIN"/>
    <property type="match status" value="1"/>
</dbReference>
<dbReference type="GO" id="GO:0045454">
    <property type="term" value="P:cell redox homeostasis"/>
    <property type="evidence" value="ECO:0007669"/>
    <property type="project" value="TreeGrafter"/>
</dbReference>
<dbReference type="InterPro" id="IPR002109">
    <property type="entry name" value="Glutaredoxin"/>
</dbReference>
<organism evidence="2 3">
    <name type="scientific">Agromyces albus</name>
    <dbReference type="NCBI Taxonomy" id="205332"/>
    <lineage>
        <taxon>Bacteria</taxon>
        <taxon>Bacillati</taxon>
        <taxon>Actinomycetota</taxon>
        <taxon>Actinomycetes</taxon>
        <taxon>Micrococcales</taxon>
        <taxon>Microbacteriaceae</taxon>
        <taxon>Agromyces</taxon>
    </lineage>
</organism>
<reference evidence="2 3" key="1">
    <citation type="submission" date="2019-01" db="EMBL/GenBank/DDBJ databases">
        <title>Agromyces.</title>
        <authorList>
            <person name="Li J."/>
        </authorList>
    </citation>
    <scope>NUCLEOTIDE SEQUENCE [LARGE SCALE GENOMIC DNA]</scope>
    <source>
        <strain evidence="2 3">DSM 15934</strain>
    </source>
</reference>
<comment type="caution">
    <text evidence="2">The sequence shown here is derived from an EMBL/GenBank/DDBJ whole genome shotgun (WGS) entry which is preliminary data.</text>
</comment>
<dbReference type="GO" id="GO:0009055">
    <property type="term" value="F:electron transfer activity"/>
    <property type="evidence" value="ECO:0007669"/>
    <property type="project" value="TreeGrafter"/>
</dbReference>
<dbReference type="Pfam" id="PF00462">
    <property type="entry name" value="Glutaredoxin"/>
    <property type="match status" value="1"/>
</dbReference>
<dbReference type="PROSITE" id="PS51354">
    <property type="entry name" value="GLUTAREDOXIN_2"/>
    <property type="match status" value="1"/>
</dbReference>
<evidence type="ECO:0000313" key="3">
    <source>
        <dbReference type="Proteomes" id="UP000293865"/>
    </source>
</evidence>
<dbReference type="PANTHER" id="PTHR34386:SF1">
    <property type="entry name" value="GLUTAREDOXIN-LIKE PROTEIN NRDH"/>
    <property type="match status" value="1"/>
</dbReference>
<gene>
    <name evidence="2" type="ORF">ESP51_18720</name>
</gene>
<protein>
    <submittedName>
        <fullName evidence="2">NrdH-redoxin</fullName>
    </submittedName>
</protein>
<dbReference type="AlphaFoldDB" id="A0A4Q2KRK9"/>
<dbReference type="RefSeq" id="WP_129522405.1">
    <property type="nucleotide sequence ID" value="NZ_SDPN01000057.1"/>
</dbReference>
<dbReference type="Gene3D" id="3.40.30.10">
    <property type="entry name" value="Glutaredoxin"/>
    <property type="match status" value="1"/>
</dbReference>
<dbReference type="Proteomes" id="UP000293865">
    <property type="component" value="Unassembled WGS sequence"/>
</dbReference>
<evidence type="ECO:0000259" key="1">
    <source>
        <dbReference type="Pfam" id="PF00462"/>
    </source>
</evidence>